<evidence type="ECO:0000313" key="9">
    <source>
        <dbReference type="EMBL" id="PNF59620.1"/>
    </source>
</evidence>
<organism evidence="9 10">
    <name type="scientific">Stutzerimonas stutzeri</name>
    <name type="common">Pseudomonas stutzeri</name>
    <dbReference type="NCBI Taxonomy" id="316"/>
    <lineage>
        <taxon>Bacteria</taxon>
        <taxon>Pseudomonadati</taxon>
        <taxon>Pseudomonadota</taxon>
        <taxon>Gammaproteobacteria</taxon>
        <taxon>Pseudomonadales</taxon>
        <taxon>Pseudomonadaceae</taxon>
        <taxon>Stutzerimonas</taxon>
    </lineage>
</organism>
<comment type="caution">
    <text evidence="9">The sequence shown here is derived from an EMBL/GenBank/DDBJ whole genome shotgun (WGS) entry which is preliminary data.</text>
</comment>
<keyword evidence="4 7" id="KW-0812">Transmembrane</keyword>
<dbReference type="SUPFAM" id="SSF103473">
    <property type="entry name" value="MFS general substrate transporter"/>
    <property type="match status" value="1"/>
</dbReference>
<comment type="subcellular location">
    <subcellularLocation>
        <location evidence="1">Cell membrane</location>
        <topology evidence="1">Multi-pass membrane protein</topology>
    </subcellularLocation>
</comment>
<keyword evidence="3" id="KW-1003">Cell membrane</keyword>
<feature type="transmembrane region" description="Helical" evidence="7">
    <location>
        <begin position="159"/>
        <end position="183"/>
    </location>
</feature>
<feature type="transmembrane region" description="Helical" evidence="7">
    <location>
        <begin position="356"/>
        <end position="379"/>
    </location>
</feature>
<feature type="transmembrane region" description="Helical" evidence="7">
    <location>
        <begin position="7"/>
        <end position="31"/>
    </location>
</feature>
<evidence type="ECO:0000256" key="7">
    <source>
        <dbReference type="SAM" id="Phobius"/>
    </source>
</evidence>
<accession>A0A2N8REU4</accession>
<evidence type="ECO:0000256" key="4">
    <source>
        <dbReference type="ARBA" id="ARBA00022692"/>
    </source>
</evidence>
<proteinExistence type="predicted"/>
<feature type="transmembrane region" description="Helical" evidence="7">
    <location>
        <begin position="303"/>
        <end position="322"/>
    </location>
</feature>
<keyword evidence="5 7" id="KW-1133">Transmembrane helix</keyword>
<feature type="transmembrane region" description="Helical" evidence="7">
    <location>
        <begin position="195"/>
        <end position="213"/>
    </location>
</feature>
<dbReference type="RefSeq" id="WP_102820450.1">
    <property type="nucleotide sequence ID" value="NZ_JAMOHR010000007.1"/>
</dbReference>
<dbReference type="EMBL" id="POUM01000007">
    <property type="protein sequence ID" value="PNF59620.1"/>
    <property type="molecule type" value="Genomic_DNA"/>
</dbReference>
<feature type="transmembrane region" description="Helical" evidence="7">
    <location>
        <begin position="133"/>
        <end position="153"/>
    </location>
</feature>
<feature type="transmembrane region" description="Helical" evidence="7">
    <location>
        <begin position="399"/>
        <end position="421"/>
    </location>
</feature>
<dbReference type="PROSITE" id="PS50850">
    <property type="entry name" value="MFS"/>
    <property type="match status" value="1"/>
</dbReference>
<keyword evidence="2" id="KW-0813">Transport</keyword>
<keyword evidence="6 7" id="KW-0472">Membrane</keyword>
<feature type="transmembrane region" description="Helical" evidence="7">
    <location>
        <begin position="464"/>
        <end position="486"/>
    </location>
</feature>
<dbReference type="PANTHER" id="PTHR42718">
    <property type="entry name" value="MAJOR FACILITATOR SUPERFAMILY MULTIDRUG TRANSPORTER MFSC"/>
    <property type="match status" value="1"/>
</dbReference>
<evidence type="ECO:0000256" key="2">
    <source>
        <dbReference type="ARBA" id="ARBA00022448"/>
    </source>
</evidence>
<dbReference type="AlphaFoldDB" id="A0A2N8REU4"/>
<evidence type="ECO:0000256" key="6">
    <source>
        <dbReference type="ARBA" id="ARBA00023136"/>
    </source>
</evidence>
<evidence type="ECO:0000256" key="3">
    <source>
        <dbReference type="ARBA" id="ARBA00022475"/>
    </source>
</evidence>
<feature type="domain" description="Major facilitator superfamily (MFS) profile" evidence="8">
    <location>
        <begin position="9"/>
        <end position="490"/>
    </location>
</feature>
<sequence>MNSPLRWLVLGILSSALLLIVIDMTVIYLALPSLTYELQASANEKLWIVNAYALTVAGLLPGMGALGDRFGHKRMFIAGLVVFGCASLGAAFSPTPELLIGARVALAVGAAMMMPATLAIIRHVFEDARERALAFGIWAAIASGGAAFGPVVGGVLLEHFWWGSVFIINVPIVLLALVLAVIWVPTRPGNPGRPFDLLASLWVMGALVGLTLAIKEAGKADPSALQAGIAAITAVVCALAFLRRQRQTTVPMIDFTLFRDRSFSAGVVAASVASAALMGMELVVSQRLQLVVGLSPLQAGLTILPIPLGAFIAGPLAGLALPRIGAERILSASLALSAAGALLYLLGYGASQWVQILSFSLLGFGVGAAMTAASSAMLLHAPPDRAGMAASIEEVSYELGGALGIAILGSVMSAIYTAAFLTPAGMQTPALARDSLDGALIAAETLPDAIAAPLITLAKSAFDGAFVTVMIVVVALLGITSVGIALSTRGTR</sequence>
<dbReference type="Pfam" id="PF07690">
    <property type="entry name" value="MFS_1"/>
    <property type="match status" value="1"/>
</dbReference>
<evidence type="ECO:0000259" key="8">
    <source>
        <dbReference type="PROSITE" id="PS50850"/>
    </source>
</evidence>
<evidence type="ECO:0000256" key="5">
    <source>
        <dbReference type="ARBA" id="ARBA00022989"/>
    </source>
</evidence>
<dbReference type="Gene3D" id="1.20.1250.20">
    <property type="entry name" value="MFS general substrate transporter like domains"/>
    <property type="match status" value="1"/>
</dbReference>
<reference evidence="9 10" key="1">
    <citation type="submission" date="2018-01" db="EMBL/GenBank/DDBJ databases">
        <title>Denitrification phenotypes of diverse strains of Pseudomonas stutzeri.</title>
        <authorList>
            <person name="Milligan D.A."/>
            <person name="Bergaust L."/>
            <person name="Bakken L.R."/>
            <person name="Frostegard A."/>
        </authorList>
    </citation>
    <scope>NUCLEOTIDE SEQUENCE [LARGE SCALE GENOMIC DNA]</scope>
    <source>
        <strain evidence="9 10">CCUG 44592</strain>
    </source>
</reference>
<dbReference type="CDD" id="cd17321">
    <property type="entry name" value="MFS_MMR_MDR_like"/>
    <property type="match status" value="1"/>
</dbReference>
<feature type="transmembrane region" description="Helical" evidence="7">
    <location>
        <begin position="263"/>
        <end position="283"/>
    </location>
</feature>
<protein>
    <submittedName>
        <fullName evidence="9">MFS transporter</fullName>
    </submittedName>
</protein>
<feature type="transmembrane region" description="Helical" evidence="7">
    <location>
        <begin position="329"/>
        <end position="350"/>
    </location>
</feature>
<name>A0A2N8REU4_STUST</name>
<dbReference type="Gene3D" id="1.20.1720.10">
    <property type="entry name" value="Multidrug resistance protein D"/>
    <property type="match status" value="1"/>
</dbReference>
<dbReference type="InterPro" id="IPR011701">
    <property type="entry name" value="MFS"/>
</dbReference>
<evidence type="ECO:0000256" key="1">
    <source>
        <dbReference type="ARBA" id="ARBA00004651"/>
    </source>
</evidence>
<dbReference type="InterPro" id="IPR036259">
    <property type="entry name" value="MFS_trans_sf"/>
</dbReference>
<feature type="transmembrane region" description="Helical" evidence="7">
    <location>
        <begin position="46"/>
        <end position="63"/>
    </location>
</feature>
<feature type="transmembrane region" description="Helical" evidence="7">
    <location>
        <begin position="225"/>
        <end position="242"/>
    </location>
</feature>
<gene>
    <name evidence="9" type="ORF">CXK99_09345</name>
</gene>
<dbReference type="Proteomes" id="UP000236003">
    <property type="component" value="Unassembled WGS sequence"/>
</dbReference>
<evidence type="ECO:0000313" key="10">
    <source>
        <dbReference type="Proteomes" id="UP000236003"/>
    </source>
</evidence>
<dbReference type="GO" id="GO:0005886">
    <property type="term" value="C:plasma membrane"/>
    <property type="evidence" value="ECO:0007669"/>
    <property type="project" value="UniProtKB-SubCell"/>
</dbReference>
<feature type="transmembrane region" description="Helical" evidence="7">
    <location>
        <begin position="98"/>
        <end position="121"/>
    </location>
</feature>
<feature type="transmembrane region" description="Helical" evidence="7">
    <location>
        <begin position="75"/>
        <end position="92"/>
    </location>
</feature>
<dbReference type="GO" id="GO:0022857">
    <property type="term" value="F:transmembrane transporter activity"/>
    <property type="evidence" value="ECO:0007669"/>
    <property type="project" value="InterPro"/>
</dbReference>
<dbReference type="PANTHER" id="PTHR42718:SF47">
    <property type="entry name" value="METHYL VIOLOGEN RESISTANCE PROTEIN SMVA"/>
    <property type="match status" value="1"/>
</dbReference>
<dbReference type="InterPro" id="IPR020846">
    <property type="entry name" value="MFS_dom"/>
</dbReference>